<feature type="transmembrane region" description="Helical" evidence="6">
    <location>
        <begin position="198"/>
        <end position="221"/>
    </location>
</feature>
<sequence>MEGNGIIDIEFWRLSAAYIFVIVLLIIVKWRGISREKQIILATVRMTAQLILAGYVLTYIFENPQPLLSLAFLCVMALFSIHNIFKQVPFTPNKKIKRMVILSMLTGPMAALFYFNLVVIHFTPWYEPRYFIPIAGMIVGNAMTGVTLALKTLHGGITDNRDKVEAMLMLGATPARAVKSHVDAAFDSAVLPTLNNMLGMGIIFLPGMMTGQIMSGISPLIAIEYQIAILIGILGSVSLTVVLFIMLSFRAFFTKNAQLCI</sequence>
<dbReference type="PANTHER" id="PTHR30028:SF0">
    <property type="entry name" value="PROTEIN ALUMINUM SENSITIVE 3"/>
    <property type="match status" value="1"/>
</dbReference>
<evidence type="ECO:0000256" key="3">
    <source>
        <dbReference type="ARBA" id="ARBA00022692"/>
    </source>
</evidence>
<feature type="transmembrane region" description="Helical" evidence="6">
    <location>
        <begin position="12"/>
        <end position="28"/>
    </location>
</feature>
<evidence type="ECO:0000313" key="7">
    <source>
        <dbReference type="EMBL" id="KWW11642.1"/>
    </source>
</evidence>
<feature type="transmembrane region" description="Helical" evidence="6">
    <location>
        <begin position="40"/>
        <end position="61"/>
    </location>
</feature>
<evidence type="ECO:0000256" key="5">
    <source>
        <dbReference type="ARBA" id="ARBA00023136"/>
    </source>
</evidence>
<keyword evidence="8" id="KW-1185">Reference proteome</keyword>
<comment type="caution">
    <text evidence="7">The sequence shown here is derived from an EMBL/GenBank/DDBJ whole genome shotgun (WGS) entry which is preliminary data.</text>
</comment>
<keyword evidence="4 6" id="KW-1133">Transmembrane helix</keyword>
<evidence type="ECO:0000256" key="1">
    <source>
        <dbReference type="ARBA" id="ARBA00004141"/>
    </source>
</evidence>
<evidence type="ECO:0000313" key="8">
    <source>
        <dbReference type="Proteomes" id="UP000064189"/>
    </source>
</evidence>
<proteinExistence type="inferred from homology"/>
<dbReference type="EMBL" id="LNNH01000051">
    <property type="protein sequence ID" value="KWW11642.1"/>
    <property type="molecule type" value="Genomic_DNA"/>
</dbReference>
<organism evidence="7 8">
    <name type="scientific">Peribacillus simplex</name>
    <dbReference type="NCBI Taxonomy" id="1478"/>
    <lineage>
        <taxon>Bacteria</taxon>
        <taxon>Bacillati</taxon>
        <taxon>Bacillota</taxon>
        <taxon>Bacilli</taxon>
        <taxon>Bacillales</taxon>
        <taxon>Bacillaceae</taxon>
        <taxon>Peribacillus</taxon>
    </lineage>
</organism>
<keyword evidence="5 6" id="KW-0472">Membrane</keyword>
<gene>
    <name evidence="7" type="ORF">AS888_01320</name>
</gene>
<name>A0A120GMZ1_9BACI</name>
<reference evidence="7 8" key="1">
    <citation type="submission" date="2015-11" db="EMBL/GenBank/DDBJ databases">
        <title>Genome Sequence of Bacillus simplex strain VanAntwerpen2.</title>
        <authorList>
            <person name="Couger M.B."/>
        </authorList>
    </citation>
    <scope>NUCLEOTIDE SEQUENCE [LARGE SCALE GENOMIC DNA]</scope>
    <source>
        <strain evidence="7 8">VanAntwerpen02</strain>
    </source>
</reference>
<feature type="transmembrane region" description="Helical" evidence="6">
    <location>
        <begin position="130"/>
        <end position="150"/>
    </location>
</feature>
<evidence type="ECO:0008006" key="9">
    <source>
        <dbReference type="Google" id="ProtNLM"/>
    </source>
</evidence>
<feature type="transmembrane region" description="Helical" evidence="6">
    <location>
        <begin position="67"/>
        <end position="85"/>
    </location>
</feature>
<comment type="subcellular location">
    <subcellularLocation>
        <location evidence="1">Membrane</location>
        <topology evidence="1">Multi-pass membrane protein</topology>
    </subcellularLocation>
</comment>
<accession>A0A120GMZ1</accession>
<dbReference type="AlphaFoldDB" id="A0A120GMZ1"/>
<protein>
    <recommendedName>
        <fullName evidence="9">Iron export ABC transporter permease subunit FetB</fullName>
    </recommendedName>
</protein>
<feature type="transmembrane region" description="Helical" evidence="6">
    <location>
        <begin position="227"/>
        <end position="249"/>
    </location>
</feature>
<comment type="similarity">
    <text evidence="2">Belongs to the UPF0014 family.</text>
</comment>
<evidence type="ECO:0000256" key="4">
    <source>
        <dbReference type="ARBA" id="ARBA00022989"/>
    </source>
</evidence>
<feature type="transmembrane region" description="Helical" evidence="6">
    <location>
        <begin position="105"/>
        <end position="124"/>
    </location>
</feature>
<evidence type="ECO:0000256" key="2">
    <source>
        <dbReference type="ARBA" id="ARBA00005268"/>
    </source>
</evidence>
<evidence type="ECO:0000256" key="6">
    <source>
        <dbReference type="SAM" id="Phobius"/>
    </source>
</evidence>
<dbReference type="InterPro" id="IPR005226">
    <property type="entry name" value="UPF0014_fam"/>
</dbReference>
<dbReference type="RefSeq" id="WP_061144141.1">
    <property type="nucleotide sequence ID" value="NZ_LNNH01000051.1"/>
</dbReference>
<dbReference type="PANTHER" id="PTHR30028">
    <property type="entry name" value="UPF0014 INNER MEMBRANE PROTEIN YBBM-RELATED"/>
    <property type="match status" value="1"/>
</dbReference>
<dbReference type="GO" id="GO:0005886">
    <property type="term" value="C:plasma membrane"/>
    <property type="evidence" value="ECO:0007669"/>
    <property type="project" value="TreeGrafter"/>
</dbReference>
<keyword evidence="3 6" id="KW-0812">Transmembrane</keyword>
<dbReference type="Proteomes" id="UP000064189">
    <property type="component" value="Unassembled WGS sequence"/>
</dbReference>
<dbReference type="Pfam" id="PF03649">
    <property type="entry name" value="UPF0014"/>
    <property type="match status" value="1"/>
</dbReference>